<evidence type="ECO:0000313" key="1">
    <source>
        <dbReference type="EMBL" id="CAK0800654.1"/>
    </source>
</evidence>
<keyword evidence="2" id="KW-1185">Reference proteome</keyword>
<feature type="non-terminal residue" evidence="1">
    <location>
        <position position="109"/>
    </location>
</feature>
<comment type="caution">
    <text evidence="1">The sequence shown here is derived from an EMBL/GenBank/DDBJ whole genome shotgun (WGS) entry which is preliminary data.</text>
</comment>
<dbReference type="EMBL" id="CAUYUJ010002409">
    <property type="protein sequence ID" value="CAK0800654.1"/>
    <property type="molecule type" value="Genomic_DNA"/>
</dbReference>
<dbReference type="Proteomes" id="UP001189429">
    <property type="component" value="Unassembled WGS sequence"/>
</dbReference>
<proteinExistence type="predicted"/>
<feature type="non-terminal residue" evidence="1">
    <location>
        <position position="1"/>
    </location>
</feature>
<accession>A0ABN9Q4K4</accession>
<organism evidence="1 2">
    <name type="scientific">Prorocentrum cordatum</name>
    <dbReference type="NCBI Taxonomy" id="2364126"/>
    <lineage>
        <taxon>Eukaryota</taxon>
        <taxon>Sar</taxon>
        <taxon>Alveolata</taxon>
        <taxon>Dinophyceae</taxon>
        <taxon>Prorocentrales</taxon>
        <taxon>Prorocentraceae</taxon>
        <taxon>Prorocentrum</taxon>
    </lineage>
</organism>
<protein>
    <submittedName>
        <fullName evidence="1">Uncharacterized protein</fullName>
    </submittedName>
</protein>
<sequence length="109" mass="10733">SAFWLQAPASRSFSASGHFGRCVGQQQLLPAPPLVVLAEPEAGGAAMAPRRAAGSSSRALAAAGLAAAGAALLRECAFVPGSARARRAADAPAMEGGAEALAALQVPQV</sequence>
<evidence type="ECO:0000313" key="2">
    <source>
        <dbReference type="Proteomes" id="UP001189429"/>
    </source>
</evidence>
<reference evidence="1" key="1">
    <citation type="submission" date="2023-10" db="EMBL/GenBank/DDBJ databases">
        <authorList>
            <person name="Chen Y."/>
            <person name="Shah S."/>
            <person name="Dougan E. K."/>
            <person name="Thang M."/>
            <person name="Chan C."/>
        </authorList>
    </citation>
    <scope>NUCLEOTIDE SEQUENCE [LARGE SCALE GENOMIC DNA]</scope>
</reference>
<gene>
    <name evidence="1" type="ORF">PCOR1329_LOCUS8741</name>
</gene>
<name>A0ABN9Q4K4_9DINO</name>